<dbReference type="PROSITE" id="PS50878">
    <property type="entry name" value="RT_POL"/>
    <property type="match status" value="1"/>
</dbReference>
<reference evidence="2" key="1">
    <citation type="submission" date="2022-08" db="EMBL/GenBank/DDBJ databases">
        <title>Novel sulfate-reducing endosymbionts in the free-living metamonad Anaeramoeba.</title>
        <authorList>
            <person name="Jerlstrom-Hultqvist J."/>
            <person name="Cepicka I."/>
            <person name="Gallot-Lavallee L."/>
            <person name="Salas-Leiva D."/>
            <person name="Curtis B.A."/>
            <person name="Zahonova K."/>
            <person name="Pipaliya S."/>
            <person name="Dacks J."/>
            <person name="Roger A.J."/>
        </authorList>
    </citation>
    <scope>NUCLEOTIDE SEQUENCE</scope>
    <source>
        <strain evidence="2">Schooner1</strain>
    </source>
</reference>
<dbReference type="InterPro" id="IPR043502">
    <property type="entry name" value="DNA/RNA_pol_sf"/>
</dbReference>
<gene>
    <name evidence="2" type="ORF">M0813_10843</name>
</gene>
<dbReference type="GO" id="GO:0004519">
    <property type="term" value="F:endonuclease activity"/>
    <property type="evidence" value="ECO:0007669"/>
    <property type="project" value="UniProtKB-KW"/>
</dbReference>
<evidence type="ECO:0000313" key="2">
    <source>
        <dbReference type="EMBL" id="KAJ6226414.1"/>
    </source>
</evidence>
<feature type="domain" description="Reverse transcriptase" evidence="1">
    <location>
        <begin position="328"/>
        <end position="559"/>
    </location>
</feature>
<dbReference type="InterPro" id="IPR000477">
    <property type="entry name" value="RT_dom"/>
</dbReference>
<organism evidence="2 3">
    <name type="scientific">Anaeramoeba flamelloides</name>
    <dbReference type="NCBI Taxonomy" id="1746091"/>
    <lineage>
        <taxon>Eukaryota</taxon>
        <taxon>Metamonada</taxon>
        <taxon>Anaeramoebidae</taxon>
        <taxon>Anaeramoeba</taxon>
    </lineage>
</organism>
<dbReference type="PANTHER" id="PTHR47027">
    <property type="entry name" value="REVERSE TRANSCRIPTASE DOMAIN-CONTAINING PROTEIN"/>
    <property type="match status" value="1"/>
</dbReference>
<dbReference type="Pfam" id="PF00078">
    <property type="entry name" value="RVT_1"/>
    <property type="match status" value="1"/>
</dbReference>
<accession>A0ABQ8X2U4</accession>
<dbReference type="PANTHER" id="PTHR47027:SF20">
    <property type="entry name" value="REVERSE TRANSCRIPTASE-LIKE PROTEIN WITH RNA-DIRECTED DNA POLYMERASE DOMAIN"/>
    <property type="match status" value="1"/>
</dbReference>
<dbReference type="InterPro" id="IPR036691">
    <property type="entry name" value="Endo/exonu/phosph_ase_sf"/>
</dbReference>
<dbReference type="SUPFAM" id="SSF56672">
    <property type="entry name" value="DNA/RNA polymerases"/>
    <property type="match status" value="1"/>
</dbReference>
<name>A0ABQ8X2U4_9EUKA</name>
<dbReference type="EMBL" id="JAOAOG010000343">
    <property type="protein sequence ID" value="KAJ6226414.1"/>
    <property type="molecule type" value="Genomic_DNA"/>
</dbReference>
<keyword evidence="2" id="KW-0378">Hydrolase</keyword>
<keyword evidence="2" id="KW-0540">Nuclease</keyword>
<dbReference type="SUPFAM" id="SSF56219">
    <property type="entry name" value="DNase I-like"/>
    <property type="match status" value="1"/>
</dbReference>
<keyword evidence="2" id="KW-0255">Endonuclease</keyword>
<keyword evidence="3" id="KW-1185">Reference proteome</keyword>
<comment type="caution">
    <text evidence="2">The sequence shown here is derived from an EMBL/GenBank/DDBJ whole genome shotgun (WGS) entry which is preliminary data.</text>
</comment>
<protein>
    <submittedName>
        <fullName evidence="2">Ap endonuclease</fullName>
    </submittedName>
</protein>
<sequence>MIEIWDFSQNIEKIKKLILKNSGLISKNNSCWCFGQENNNLLTRGKKKPAIEENKTKFPITIASLNIRGLSEKRKLKKDFKKIDKTQNIIAIMNQHKIDILCLQETKSKKIPSLDRFIHFQKEGYVVKYIQGGLGIIIKGFLQEFCIEKRHNNRDIMFIKCMGINIFNCYGRNDQTNMKIFINDIKEITEKFNFEKTIILGDFNIEDNRIKNIITGSNYHLIKNETNSRTRNIDHIITNFKKFNYDNLINSTTQLHSDITDHKLISNKFLFNKDKDIITNYSIKKTINNKVEIFNEINKLNSDPQVTNLLKRNSIKKWNELIYTINYECEKNLNFWTKTKVIYITFIPQKGDEGNISNYRPISINSSLARIFLKLINIELSYIWRFIDKKQFGYRPKYGTIIPVIYFIKKFKKYTNKFKKDPNKKVFIVTIDIMKCFDAVPHILIRKCSKLFIKNKILLNFIFNFYLGSGHGIYQGDPLSPIIFAIISHFLINEIRKFAEHTQMYADDLILIMIGDINDINSRLDKIFQVIKNFGMNPNDSKTLKKLKLKEILYLGIILEKKAHLKQNELKALETYNRYSRFFNSYAISNKLKLLFFKAIILSQLTYGLEVFTFNKDEIKSLNSWIMRNYNQLKKEISKNRIKELLSVDESDPHKNWKTRKYFNIITNQYIIQKTNLNVWKTQHYLSFKNSYILLKFRLFSNCLNRYSYVFNKEKTKECIFCGEIEDIDHFLWKCTKYKESRDKWLSKQKDNLQLNKIKKDQNSTLLLAKINNPEIYYNLVKFIKECLDIRGSVDKGGD</sequence>
<dbReference type="Gene3D" id="3.60.10.10">
    <property type="entry name" value="Endonuclease/exonuclease/phosphatase"/>
    <property type="match status" value="1"/>
</dbReference>
<evidence type="ECO:0000313" key="3">
    <source>
        <dbReference type="Proteomes" id="UP001150062"/>
    </source>
</evidence>
<evidence type="ECO:0000259" key="1">
    <source>
        <dbReference type="PROSITE" id="PS50878"/>
    </source>
</evidence>
<dbReference type="Proteomes" id="UP001150062">
    <property type="component" value="Unassembled WGS sequence"/>
</dbReference>
<proteinExistence type="predicted"/>